<comment type="caution">
    <text evidence="9">The sequence shown here is derived from an EMBL/GenBank/DDBJ whole genome shotgun (WGS) entry which is preliminary data.</text>
</comment>
<dbReference type="SUPFAM" id="SSF50630">
    <property type="entry name" value="Acid proteases"/>
    <property type="match status" value="1"/>
</dbReference>
<dbReference type="PRINTS" id="PR00792">
    <property type="entry name" value="PEPSIN"/>
</dbReference>
<dbReference type="Gene3D" id="2.60.40.1960">
    <property type="match status" value="1"/>
</dbReference>
<keyword evidence="4" id="KW-0378">Hydrolase</keyword>
<evidence type="ECO:0000256" key="6">
    <source>
        <dbReference type="PIRSR" id="PIRSR601461-2"/>
    </source>
</evidence>
<dbReference type="Proteomes" id="UP001152888">
    <property type="component" value="Unassembled WGS sequence"/>
</dbReference>
<dbReference type="Gene3D" id="2.40.70.10">
    <property type="entry name" value="Acid Proteases"/>
    <property type="match status" value="2"/>
</dbReference>
<dbReference type="FunFam" id="2.40.70.10:FF:000115">
    <property type="entry name" value="Lysosomal aspartic protease"/>
    <property type="match status" value="1"/>
</dbReference>
<evidence type="ECO:0000259" key="8">
    <source>
        <dbReference type="PROSITE" id="PS51767"/>
    </source>
</evidence>
<dbReference type="PROSITE" id="PS51767">
    <property type="entry name" value="PEPTIDASE_A1"/>
    <property type="match status" value="1"/>
</dbReference>
<accession>A0A9P0M9K8</accession>
<dbReference type="InterPro" id="IPR021109">
    <property type="entry name" value="Peptidase_aspartic_dom_sf"/>
</dbReference>
<dbReference type="GO" id="GO:0004190">
    <property type="term" value="F:aspartic-type endopeptidase activity"/>
    <property type="evidence" value="ECO:0007669"/>
    <property type="project" value="UniProtKB-KW"/>
</dbReference>
<proteinExistence type="inferred from homology"/>
<reference evidence="9" key="1">
    <citation type="submission" date="2022-03" db="EMBL/GenBank/DDBJ databases">
        <authorList>
            <person name="Sayadi A."/>
        </authorList>
    </citation>
    <scope>NUCLEOTIDE SEQUENCE</scope>
</reference>
<evidence type="ECO:0000256" key="1">
    <source>
        <dbReference type="ARBA" id="ARBA00007447"/>
    </source>
</evidence>
<sequence length="420" mass="48068">MNKVYLYSWLCAIIPVICSWEKGDGYISIDLIRQKTPRMQYLENPHLADKMGFGEWFHKPKPKPKPGNDSIALYRFLDYEFYAKIVIGHPGQTMNVALDTGWTLSWVLSAKCQVLTTPGCWFHNMYDHTRSSKYKKDGTPYVGNEGKYNLTGFYSYETISVAHSNVTNFRFVEMDNVPWTYLFSKVDGLLGLGIRGPKDDEPFFYALHRENNITNFLFSVYMNRDRQSTHGGNVILGFIQDKHIHQTQFKNGTKIHDKIKFLPVEPGQYWKFSVDKVTVKSDTNDTDITTLCPNGCKAISDTSSSTITGPEDEVDKIHELIKAQKFPFGGIWTVSCTSVNKLPEISFVLGGQSFKLKGPNYIIRVRIPLIRTLYFFIYSWLLANRVLSIQNVLKNTTYSHLCIALTLNMYKISIGTCLIN</sequence>
<feature type="domain" description="Peptidase A1" evidence="8">
    <location>
        <begin position="81"/>
        <end position="404"/>
    </location>
</feature>
<keyword evidence="6" id="KW-1015">Disulfide bond</keyword>
<evidence type="ECO:0000256" key="4">
    <source>
        <dbReference type="ARBA" id="ARBA00022801"/>
    </source>
</evidence>
<feature type="signal peptide" evidence="7">
    <location>
        <begin position="1"/>
        <end position="19"/>
    </location>
</feature>
<evidence type="ECO:0000256" key="7">
    <source>
        <dbReference type="SAM" id="SignalP"/>
    </source>
</evidence>
<organism evidence="9 10">
    <name type="scientific">Acanthoscelides obtectus</name>
    <name type="common">Bean weevil</name>
    <name type="synonym">Bruchus obtectus</name>
    <dbReference type="NCBI Taxonomy" id="200917"/>
    <lineage>
        <taxon>Eukaryota</taxon>
        <taxon>Metazoa</taxon>
        <taxon>Ecdysozoa</taxon>
        <taxon>Arthropoda</taxon>
        <taxon>Hexapoda</taxon>
        <taxon>Insecta</taxon>
        <taxon>Pterygota</taxon>
        <taxon>Neoptera</taxon>
        <taxon>Endopterygota</taxon>
        <taxon>Coleoptera</taxon>
        <taxon>Polyphaga</taxon>
        <taxon>Cucujiformia</taxon>
        <taxon>Chrysomeloidea</taxon>
        <taxon>Chrysomelidae</taxon>
        <taxon>Bruchinae</taxon>
        <taxon>Bruchini</taxon>
        <taxon>Acanthoscelides</taxon>
    </lineage>
</organism>
<dbReference type="InterPro" id="IPR001461">
    <property type="entry name" value="Aspartic_peptidase_A1"/>
</dbReference>
<evidence type="ECO:0000313" key="10">
    <source>
        <dbReference type="Proteomes" id="UP001152888"/>
    </source>
</evidence>
<dbReference type="AlphaFoldDB" id="A0A9P0M9K8"/>
<protein>
    <recommendedName>
        <fullName evidence="8">Peptidase A1 domain-containing protein</fullName>
    </recommendedName>
</protein>
<feature type="active site" evidence="5">
    <location>
        <position position="99"/>
    </location>
</feature>
<name>A0A9P0M9K8_ACAOB</name>
<keyword evidence="10" id="KW-1185">Reference proteome</keyword>
<feature type="disulfide bond" evidence="6">
    <location>
        <begin position="112"/>
        <end position="120"/>
    </location>
</feature>
<comment type="similarity">
    <text evidence="1">Belongs to the peptidase A1 family.</text>
</comment>
<evidence type="ECO:0000256" key="5">
    <source>
        <dbReference type="PIRSR" id="PIRSR601461-1"/>
    </source>
</evidence>
<feature type="chain" id="PRO_5040108240" description="Peptidase A1 domain-containing protein" evidence="7">
    <location>
        <begin position="20"/>
        <end position="420"/>
    </location>
</feature>
<dbReference type="GO" id="GO:0006508">
    <property type="term" value="P:proteolysis"/>
    <property type="evidence" value="ECO:0007669"/>
    <property type="project" value="UniProtKB-KW"/>
</dbReference>
<feature type="active site" evidence="5">
    <location>
        <position position="301"/>
    </location>
</feature>
<dbReference type="PANTHER" id="PTHR47966">
    <property type="entry name" value="BETA-SITE APP-CLEAVING ENZYME, ISOFORM A-RELATED"/>
    <property type="match status" value="1"/>
</dbReference>
<dbReference type="PANTHER" id="PTHR47966:SF51">
    <property type="entry name" value="BETA-SITE APP-CLEAVING ENZYME, ISOFORM A-RELATED"/>
    <property type="match status" value="1"/>
</dbReference>
<dbReference type="EMBL" id="CAKOFQ010008127">
    <property type="protein sequence ID" value="CAH2011928.1"/>
    <property type="molecule type" value="Genomic_DNA"/>
</dbReference>
<dbReference type="Pfam" id="PF00026">
    <property type="entry name" value="Asp"/>
    <property type="match status" value="1"/>
</dbReference>
<evidence type="ECO:0000313" key="9">
    <source>
        <dbReference type="EMBL" id="CAH2011928.1"/>
    </source>
</evidence>
<dbReference type="GO" id="GO:0005764">
    <property type="term" value="C:lysosome"/>
    <property type="evidence" value="ECO:0007669"/>
    <property type="project" value="TreeGrafter"/>
</dbReference>
<dbReference type="OrthoDB" id="771136at2759"/>
<evidence type="ECO:0000256" key="3">
    <source>
        <dbReference type="ARBA" id="ARBA00022750"/>
    </source>
</evidence>
<evidence type="ECO:0000256" key="2">
    <source>
        <dbReference type="ARBA" id="ARBA00022670"/>
    </source>
</evidence>
<gene>
    <name evidence="9" type="ORF">ACAOBT_LOCUS32504</name>
</gene>
<keyword evidence="3" id="KW-0064">Aspartyl protease</keyword>
<keyword evidence="7" id="KW-0732">Signal</keyword>
<keyword evidence="2" id="KW-0645">Protease</keyword>
<dbReference type="InterPro" id="IPR033121">
    <property type="entry name" value="PEPTIDASE_A1"/>
</dbReference>